<evidence type="ECO:0000256" key="4">
    <source>
        <dbReference type="ARBA" id="ARBA00023163"/>
    </source>
</evidence>
<evidence type="ECO:0000256" key="3">
    <source>
        <dbReference type="ARBA" id="ARBA00023125"/>
    </source>
</evidence>
<dbReference type="InterPro" id="IPR000847">
    <property type="entry name" value="LysR_HTH_N"/>
</dbReference>
<dbReference type="InterPro" id="IPR005119">
    <property type="entry name" value="LysR_subst-bd"/>
</dbReference>
<dbReference type="Proteomes" id="UP000596827">
    <property type="component" value="Unassembled WGS sequence"/>
</dbReference>
<dbReference type="AlphaFoldDB" id="A0A923MAW1"/>
<dbReference type="GO" id="GO:0003677">
    <property type="term" value="F:DNA binding"/>
    <property type="evidence" value="ECO:0007669"/>
    <property type="project" value="UniProtKB-KW"/>
</dbReference>
<dbReference type="SUPFAM" id="SSF53850">
    <property type="entry name" value="Periplasmic binding protein-like II"/>
    <property type="match status" value="1"/>
</dbReference>
<dbReference type="PANTHER" id="PTHR30118:SF15">
    <property type="entry name" value="TRANSCRIPTIONAL REGULATORY PROTEIN"/>
    <property type="match status" value="1"/>
</dbReference>
<dbReference type="PRINTS" id="PR00039">
    <property type="entry name" value="HTHLYSR"/>
</dbReference>
<keyword evidence="3" id="KW-0238">DNA-binding</keyword>
<dbReference type="PANTHER" id="PTHR30118">
    <property type="entry name" value="HTH-TYPE TRANSCRIPTIONAL REGULATOR LEUO-RELATED"/>
    <property type="match status" value="1"/>
</dbReference>
<evidence type="ECO:0000313" key="6">
    <source>
        <dbReference type="EMBL" id="MBC5767043.1"/>
    </source>
</evidence>
<dbReference type="PROSITE" id="PS50931">
    <property type="entry name" value="HTH_LYSR"/>
    <property type="match status" value="1"/>
</dbReference>
<dbReference type="InterPro" id="IPR036390">
    <property type="entry name" value="WH_DNA-bd_sf"/>
</dbReference>
<dbReference type="Pfam" id="PF00126">
    <property type="entry name" value="HTH_1"/>
    <property type="match status" value="1"/>
</dbReference>
<sequence>MTDIDISKIRRLDFNLLLVFQQLLVHRRTTVVAERLGLSQSAVSHALARLREVFGEPLFLRRSDGLRPTQAALLLGPRIDSLLALAAETVDAGGRFEPGRSQRLFRIATNDYVAAILGPLLQSAFQREAPHANFSVRFATGTEALDMLDADGADLVVGRFDAVRPGVDATVLSRDVYHAVVRRHHPQLKRGDLTMDKYLALPHLLVSFHGEPYGPVDQALARLGHRRTIMGSVPMFLSALSIVGQGDLIATVPRPLAERYAATFGLRHMPLPFEMDLSTMLLVRHGRSSRDAGLDWLTEVIRVGWPRVTGARRKA</sequence>
<keyword evidence="4" id="KW-0804">Transcription</keyword>
<comment type="caution">
    <text evidence="6">The sequence shown here is derived from an EMBL/GenBank/DDBJ whole genome shotgun (WGS) entry which is preliminary data.</text>
</comment>
<dbReference type="Gene3D" id="3.40.190.10">
    <property type="entry name" value="Periplasmic binding protein-like II"/>
    <property type="match status" value="2"/>
</dbReference>
<evidence type="ECO:0000256" key="1">
    <source>
        <dbReference type="ARBA" id="ARBA00009437"/>
    </source>
</evidence>
<evidence type="ECO:0000259" key="5">
    <source>
        <dbReference type="PROSITE" id="PS50931"/>
    </source>
</evidence>
<organism evidence="6 7">
    <name type="scientific">Ramlibacter albus</name>
    <dbReference type="NCBI Taxonomy" id="2079448"/>
    <lineage>
        <taxon>Bacteria</taxon>
        <taxon>Pseudomonadati</taxon>
        <taxon>Pseudomonadota</taxon>
        <taxon>Betaproteobacteria</taxon>
        <taxon>Burkholderiales</taxon>
        <taxon>Comamonadaceae</taxon>
        <taxon>Ramlibacter</taxon>
    </lineage>
</organism>
<dbReference type="InterPro" id="IPR036388">
    <property type="entry name" value="WH-like_DNA-bd_sf"/>
</dbReference>
<evidence type="ECO:0000313" key="7">
    <source>
        <dbReference type="Proteomes" id="UP000596827"/>
    </source>
</evidence>
<dbReference type="SUPFAM" id="SSF46785">
    <property type="entry name" value="Winged helix' DNA-binding domain"/>
    <property type="match status" value="1"/>
</dbReference>
<evidence type="ECO:0000256" key="2">
    <source>
        <dbReference type="ARBA" id="ARBA00023015"/>
    </source>
</evidence>
<dbReference type="GO" id="GO:0003700">
    <property type="term" value="F:DNA-binding transcription factor activity"/>
    <property type="evidence" value="ECO:0007669"/>
    <property type="project" value="InterPro"/>
</dbReference>
<accession>A0A923MAW1</accession>
<dbReference type="InterPro" id="IPR037402">
    <property type="entry name" value="YidZ_PBP2"/>
</dbReference>
<dbReference type="RefSeq" id="WP_187083539.1">
    <property type="nucleotide sequence ID" value="NZ_JACORU010000009.1"/>
</dbReference>
<dbReference type="InterPro" id="IPR050389">
    <property type="entry name" value="LysR-type_TF"/>
</dbReference>
<reference evidence="6" key="1">
    <citation type="submission" date="2020-08" db="EMBL/GenBank/DDBJ databases">
        <title>Ramlibacter sp. GTP1 16S ribosomal RNA gene genome sequencing and assembly.</title>
        <authorList>
            <person name="Kang M."/>
        </authorList>
    </citation>
    <scope>NUCLEOTIDE SEQUENCE</scope>
    <source>
        <strain evidence="6">GTP1</strain>
    </source>
</reference>
<dbReference type="EMBL" id="JACORU010000009">
    <property type="protein sequence ID" value="MBC5767043.1"/>
    <property type="molecule type" value="Genomic_DNA"/>
</dbReference>
<keyword evidence="7" id="KW-1185">Reference proteome</keyword>
<keyword evidence="2" id="KW-0805">Transcription regulation</keyword>
<gene>
    <name evidence="6" type="ORF">H8R02_21435</name>
</gene>
<proteinExistence type="inferred from homology"/>
<feature type="domain" description="HTH lysR-type" evidence="5">
    <location>
        <begin position="12"/>
        <end position="69"/>
    </location>
</feature>
<dbReference type="CDD" id="cd08417">
    <property type="entry name" value="PBP2_Nitroaromatics_like"/>
    <property type="match status" value="1"/>
</dbReference>
<protein>
    <submittedName>
        <fullName evidence="6">LysR family transcriptional regulator</fullName>
    </submittedName>
</protein>
<dbReference type="Pfam" id="PF03466">
    <property type="entry name" value="LysR_substrate"/>
    <property type="match status" value="1"/>
</dbReference>
<comment type="similarity">
    <text evidence="1">Belongs to the LysR transcriptional regulatory family.</text>
</comment>
<dbReference type="Gene3D" id="1.10.10.10">
    <property type="entry name" value="Winged helix-like DNA-binding domain superfamily/Winged helix DNA-binding domain"/>
    <property type="match status" value="1"/>
</dbReference>
<name>A0A923MAW1_9BURK</name>